<dbReference type="PROSITE" id="PS50089">
    <property type="entry name" value="ZF_RING_2"/>
    <property type="match status" value="1"/>
</dbReference>
<dbReference type="SUPFAM" id="SSF54928">
    <property type="entry name" value="RNA-binding domain, RBD"/>
    <property type="match status" value="1"/>
</dbReference>
<dbReference type="InterPro" id="IPR027370">
    <property type="entry name" value="Znf-RING_euk"/>
</dbReference>
<comment type="caution">
    <text evidence="11">The sequence shown here is derived from an EMBL/GenBank/DDBJ whole genome shotgun (WGS) entry which is preliminary data.</text>
</comment>
<dbReference type="CDD" id="cd00590">
    <property type="entry name" value="RRM_SF"/>
    <property type="match status" value="1"/>
</dbReference>
<dbReference type="OrthoDB" id="1099063at2759"/>
<feature type="compositionally biased region" description="Basic and acidic residues" evidence="8">
    <location>
        <begin position="774"/>
        <end position="790"/>
    </location>
</feature>
<evidence type="ECO:0000256" key="8">
    <source>
        <dbReference type="SAM" id="MobiDB-lite"/>
    </source>
</evidence>
<dbReference type="GO" id="GO:0003723">
    <property type="term" value="F:RNA binding"/>
    <property type="evidence" value="ECO:0007669"/>
    <property type="project" value="UniProtKB-UniRule"/>
</dbReference>
<keyword evidence="5 7" id="KW-0694">RNA-binding</keyword>
<evidence type="ECO:0000259" key="9">
    <source>
        <dbReference type="PROSITE" id="PS50089"/>
    </source>
</evidence>
<feature type="compositionally biased region" description="Basic and acidic residues" evidence="8">
    <location>
        <begin position="623"/>
        <end position="636"/>
    </location>
</feature>
<dbReference type="Proteomes" id="UP000355283">
    <property type="component" value="Unassembled WGS sequence"/>
</dbReference>
<dbReference type="EMBL" id="SDOX01000006">
    <property type="protein sequence ID" value="TFJ87325.1"/>
    <property type="molecule type" value="Genomic_DNA"/>
</dbReference>
<dbReference type="InterPro" id="IPR035979">
    <property type="entry name" value="RBD_domain_sf"/>
</dbReference>
<dbReference type="Gene3D" id="3.30.70.330">
    <property type="match status" value="2"/>
</dbReference>
<feature type="domain" description="RING-type" evidence="9">
    <location>
        <begin position="67"/>
        <end position="112"/>
    </location>
</feature>
<feature type="domain" description="RRM" evidence="10">
    <location>
        <begin position="372"/>
        <end position="452"/>
    </location>
</feature>
<organism evidence="11 12">
    <name type="scientific">Nannochloropsis salina CCMP1776</name>
    <dbReference type="NCBI Taxonomy" id="1027361"/>
    <lineage>
        <taxon>Eukaryota</taxon>
        <taxon>Sar</taxon>
        <taxon>Stramenopiles</taxon>
        <taxon>Ochrophyta</taxon>
        <taxon>Eustigmatophyceae</taxon>
        <taxon>Eustigmatales</taxon>
        <taxon>Monodopsidaceae</taxon>
        <taxon>Microchloropsis</taxon>
        <taxon>Microchloropsis salina</taxon>
    </lineage>
</organism>
<feature type="compositionally biased region" description="Basic and acidic residues" evidence="8">
    <location>
        <begin position="825"/>
        <end position="841"/>
    </location>
</feature>
<dbReference type="InterPro" id="IPR017907">
    <property type="entry name" value="Znf_RING_CS"/>
</dbReference>
<evidence type="ECO:0000256" key="1">
    <source>
        <dbReference type="ARBA" id="ARBA00022723"/>
    </source>
</evidence>
<feature type="compositionally biased region" description="Pro residues" evidence="8">
    <location>
        <begin position="856"/>
        <end position="868"/>
    </location>
</feature>
<dbReference type="PANTHER" id="PTHR24012">
    <property type="entry name" value="RNA BINDING PROTEIN"/>
    <property type="match status" value="1"/>
</dbReference>
<feature type="compositionally biased region" description="Pro residues" evidence="8">
    <location>
        <begin position="926"/>
        <end position="937"/>
    </location>
</feature>
<feature type="compositionally biased region" description="Basic and acidic residues" evidence="8">
    <location>
        <begin position="800"/>
        <end position="813"/>
    </location>
</feature>
<keyword evidence="2" id="KW-0677">Repeat</keyword>
<evidence type="ECO:0000256" key="7">
    <source>
        <dbReference type="PROSITE-ProRule" id="PRU00176"/>
    </source>
</evidence>
<protein>
    <recommendedName>
        <fullName evidence="13">RING-type domain-containing protein</fullName>
    </recommendedName>
</protein>
<feature type="region of interest" description="Disordered" evidence="8">
    <location>
        <begin position="537"/>
        <end position="650"/>
    </location>
</feature>
<keyword evidence="1" id="KW-0479">Metal-binding</keyword>
<dbReference type="InterPro" id="IPR000504">
    <property type="entry name" value="RRM_dom"/>
</dbReference>
<dbReference type="Pfam" id="PF13445">
    <property type="entry name" value="zf-RING_UBOX"/>
    <property type="match status" value="1"/>
</dbReference>
<feature type="region of interest" description="Disordered" evidence="8">
    <location>
        <begin position="192"/>
        <end position="242"/>
    </location>
</feature>
<dbReference type="PROSITE" id="PS50102">
    <property type="entry name" value="RRM"/>
    <property type="match status" value="2"/>
</dbReference>
<feature type="compositionally biased region" description="Basic residues" evidence="8">
    <location>
        <begin position="913"/>
        <end position="922"/>
    </location>
</feature>
<dbReference type="SMART" id="SM00184">
    <property type="entry name" value="RING"/>
    <property type="match status" value="1"/>
</dbReference>
<keyword evidence="12" id="KW-1185">Reference proteome</keyword>
<evidence type="ECO:0000256" key="2">
    <source>
        <dbReference type="ARBA" id="ARBA00022737"/>
    </source>
</evidence>
<evidence type="ECO:0000256" key="4">
    <source>
        <dbReference type="ARBA" id="ARBA00022833"/>
    </source>
</evidence>
<keyword evidence="4" id="KW-0862">Zinc</keyword>
<feature type="compositionally biased region" description="Pro residues" evidence="8">
    <location>
        <begin position="989"/>
        <end position="1002"/>
    </location>
</feature>
<reference evidence="11 12" key="1">
    <citation type="submission" date="2019-01" db="EMBL/GenBank/DDBJ databases">
        <title>Nuclear Genome Assembly of the Microalgal Biofuel strain Nannochloropsis salina CCMP1776.</title>
        <authorList>
            <person name="Hovde B."/>
        </authorList>
    </citation>
    <scope>NUCLEOTIDE SEQUENCE [LARGE SCALE GENOMIC DNA]</scope>
    <source>
        <strain evidence="11 12">CCMP1776</strain>
    </source>
</reference>
<dbReference type="SMART" id="SM00360">
    <property type="entry name" value="RRM"/>
    <property type="match status" value="2"/>
</dbReference>
<keyword evidence="3 6" id="KW-0863">Zinc-finger</keyword>
<sequence>MLATPATPNTEGAVDAPEGTSATTAHPASLPIPPLPLSSPAAALSHHAGSRSSPPVAEDQIENTLKCPICIDWFVEPILLDCSHSLCLDCARRLALHDSGSNTAEVTCPLCKEVTAISGGDKAREMEDALIAEALKRFDVIPPRKSRARIEDLRACYEGFIKNGLVAIGPNDAKPTALHMWRAVVARMESQTQETLGEAKNESSPSSSTVIETTAIDPSTVSRNAEEAVSSCGTEDGREDPMKKLRFKKNILLNNLVSHFRQQQEQRGPGLGAGLSPPAGPHADHAKDGQEMEGKEEGHGPPEGEKGEAAADPSLEQEGGVTEDGEVMEDAAVPSLAPKVEQGRPGGSPGERGPSRWDAGHGKVAAGESGSRHVYVGNLPNGVKEEHLREAFKAYGGIESVRLLRRTAQCMTGFLHFKDAAEAIRAKKELDRKPFVAGHLPRQVMKIQYQSRGNNKPCRSIRVHNLPVGVRETDLSELFGAFGRVMIVVINTNSNIAFLSLETVEQAEQAMARWHDQEWRGRHLFLDYALRETISKEDPHLRGERDRQGRQGMAGGGNEREKERDRERGWERERGRERDREWDREREGFRGRERGRSRDRERSRDRKMRDGRGEPPFPSRFDGPGERERDRQRQRDPPPFPDGPPLPPNRLLVLPAARGCPPFEVYAEDLEKLRELVFLMQSHLPPHQRQTLEDALQNRELYEGISTLVGRNQRGMDAVLRDLRLELGLPPDGPRHAPPSPPSPHHQPPPRHGDGPIPSHPRDRGPPPPPFRDPPLERHRDPRDMHERGRPRYPSPPQSDYRRFPPDYPEPHHPHAPHYYPRSPPRGEYRGHSPGRREGRSLPHPPGYLDDRHRGPPLPLRPSSPPPGYGGRERDRYRPRGVDRDPGIERERDPFGSRGMPLMDRRSPSHSHSSQRRPRSRSPPRGMMPPQLPPYPPENGKRPYDRGGSSLGRSRSPSSQRRRVQEPPLSGPPSQPHLPHQPSRDVYPPRGPPPSMMPPGPALPHESTVGSGGPNPPPPLKAECEQFLQTLTGGVSSTGTNASFPSSPPVPSSSTSSRIWLNSSNAAAYGCYEAALNLVKDLLTPHYRAQVIDKDSFKRIAEETTLLLVQQLLQHRLEQQREVPANFKPIAADLVRTALSR</sequence>
<evidence type="ECO:0000313" key="11">
    <source>
        <dbReference type="EMBL" id="TFJ87325.1"/>
    </source>
</evidence>
<dbReference type="GO" id="GO:0008270">
    <property type="term" value="F:zinc ion binding"/>
    <property type="evidence" value="ECO:0007669"/>
    <property type="project" value="UniProtKB-KW"/>
</dbReference>
<dbReference type="InterPro" id="IPR013083">
    <property type="entry name" value="Znf_RING/FYVE/PHD"/>
</dbReference>
<dbReference type="AlphaFoldDB" id="A0A4D9DCR6"/>
<feature type="region of interest" description="Disordered" evidence="8">
    <location>
        <begin position="332"/>
        <end position="373"/>
    </location>
</feature>
<feature type="compositionally biased region" description="Basic and acidic residues" evidence="8">
    <location>
        <begin position="871"/>
        <end position="895"/>
    </location>
</feature>
<dbReference type="InterPro" id="IPR012677">
    <property type="entry name" value="Nucleotide-bd_a/b_plait_sf"/>
</dbReference>
<feature type="domain" description="RRM" evidence="10">
    <location>
        <begin position="459"/>
        <end position="531"/>
    </location>
</feature>
<feature type="region of interest" description="Disordered" evidence="8">
    <location>
        <begin position="1"/>
        <end position="32"/>
    </location>
</feature>
<feature type="compositionally biased region" description="Pro residues" evidence="8">
    <location>
        <begin position="637"/>
        <end position="648"/>
    </location>
</feature>
<proteinExistence type="predicted"/>
<feature type="region of interest" description="Disordered" evidence="8">
    <location>
        <begin position="727"/>
        <end position="1056"/>
    </location>
</feature>
<name>A0A4D9DCR6_9STRA</name>
<dbReference type="Pfam" id="PF00076">
    <property type="entry name" value="RRM_1"/>
    <property type="match status" value="2"/>
</dbReference>
<dbReference type="Gene3D" id="3.30.40.10">
    <property type="entry name" value="Zinc/RING finger domain, C3HC4 (zinc finger)"/>
    <property type="match status" value="1"/>
</dbReference>
<feature type="compositionally biased region" description="Basic and acidic residues" evidence="8">
    <location>
        <begin position="558"/>
        <end position="613"/>
    </location>
</feature>
<feature type="compositionally biased region" description="Polar residues" evidence="8">
    <location>
        <begin position="1"/>
        <end position="10"/>
    </location>
</feature>
<dbReference type="PROSITE" id="PS00518">
    <property type="entry name" value="ZF_RING_1"/>
    <property type="match status" value="1"/>
</dbReference>
<evidence type="ECO:0008006" key="13">
    <source>
        <dbReference type="Google" id="ProtNLM"/>
    </source>
</evidence>
<feature type="compositionally biased region" description="Polar residues" evidence="8">
    <location>
        <begin position="1027"/>
        <end position="1042"/>
    </location>
</feature>
<evidence type="ECO:0000256" key="6">
    <source>
        <dbReference type="PROSITE-ProRule" id="PRU00175"/>
    </source>
</evidence>
<feature type="compositionally biased region" description="Polar residues" evidence="8">
    <location>
        <begin position="202"/>
        <end position="223"/>
    </location>
</feature>
<feature type="compositionally biased region" description="Low complexity" evidence="8">
    <location>
        <begin position="946"/>
        <end position="959"/>
    </location>
</feature>
<dbReference type="SUPFAM" id="SSF57850">
    <property type="entry name" value="RING/U-box"/>
    <property type="match status" value="1"/>
</dbReference>
<evidence type="ECO:0000313" key="12">
    <source>
        <dbReference type="Proteomes" id="UP000355283"/>
    </source>
</evidence>
<feature type="compositionally biased region" description="Basic and acidic residues" evidence="8">
    <location>
        <begin position="537"/>
        <end position="549"/>
    </location>
</feature>
<dbReference type="InterPro" id="IPR001841">
    <property type="entry name" value="Znf_RING"/>
</dbReference>
<evidence type="ECO:0000256" key="5">
    <source>
        <dbReference type="ARBA" id="ARBA00022884"/>
    </source>
</evidence>
<feature type="compositionally biased region" description="Basic and acidic residues" evidence="8">
    <location>
        <begin position="282"/>
        <end position="309"/>
    </location>
</feature>
<feature type="compositionally biased region" description="Pro residues" evidence="8">
    <location>
        <begin position="736"/>
        <end position="747"/>
    </location>
</feature>
<gene>
    <name evidence="11" type="ORF">NSK_001657</name>
</gene>
<evidence type="ECO:0000259" key="10">
    <source>
        <dbReference type="PROSITE" id="PS50102"/>
    </source>
</evidence>
<evidence type="ECO:0000256" key="3">
    <source>
        <dbReference type="ARBA" id="ARBA00022771"/>
    </source>
</evidence>
<feature type="region of interest" description="Disordered" evidence="8">
    <location>
        <begin position="263"/>
        <end position="320"/>
    </location>
</feature>
<accession>A0A4D9DCR6</accession>